<evidence type="ECO:0000256" key="5">
    <source>
        <dbReference type="ARBA" id="ARBA00023136"/>
    </source>
</evidence>
<evidence type="ECO:0000256" key="2">
    <source>
        <dbReference type="ARBA" id="ARBA00022475"/>
    </source>
</evidence>
<reference evidence="7 8" key="1">
    <citation type="submission" date="2023-07" db="EMBL/GenBank/DDBJ databases">
        <title>Genomic Encyclopedia of Type Strains, Phase IV (KMG-IV): sequencing the most valuable type-strain genomes for metagenomic binning, comparative biology and taxonomic classification.</title>
        <authorList>
            <person name="Goeker M."/>
        </authorList>
    </citation>
    <scope>NUCLEOTIDE SEQUENCE [LARGE SCALE GENOMIC DNA]</scope>
    <source>
        <strain evidence="7 8">DSM 16460</strain>
    </source>
</reference>
<dbReference type="PANTHER" id="PTHR30250:SF29">
    <property type="entry name" value="POLYSACCHARIDE BIOSYNTHESIS PROTEIN C-TERMINAL DOMAIN-CONTAINING PROTEIN"/>
    <property type="match status" value="1"/>
</dbReference>
<keyword evidence="4 6" id="KW-1133">Transmembrane helix</keyword>
<feature type="transmembrane region" description="Helical" evidence="6">
    <location>
        <begin position="475"/>
        <end position="497"/>
    </location>
</feature>
<feature type="transmembrane region" description="Helical" evidence="6">
    <location>
        <begin position="184"/>
        <end position="207"/>
    </location>
</feature>
<feature type="transmembrane region" description="Helical" evidence="6">
    <location>
        <begin position="441"/>
        <end position="463"/>
    </location>
</feature>
<dbReference type="EMBL" id="JAUSTQ010000001">
    <property type="protein sequence ID" value="MDQ0158455.1"/>
    <property type="molecule type" value="Genomic_DNA"/>
</dbReference>
<proteinExistence type="predicted"/>
<comment type="caution">
    <text evidence="7">The sequence shown here is derived from an EMBL/GenBank/DDBJ whole genome shotgun (WGS) entry which is preliminary data.</text>
</comment>
<keyword evidence="5 6" id="KW-0472">Membrane</keyword>
<feature type="transmembrane region" description="Helical" evidence="6">
    <location>
        <begin position="119"/>
        <end position="139"/>
    </location>
</feature>
<keyword evidence="3 6" id="KW-0812">Transmembrane</keyword>
<dbReference type="InterPro" id="IPR024923">
    <property type="entry name" value="PG_synth_SpoVB"/>
</dbReference>
<gene>
    <name evidence="7" type="ORF">J2S77_000405</name>
</gene>
<feature type="transmembrane region" description="Helical" evidence="6">
    <location>
        <begin position="47"/>
        <end position="66"/>
    </location>
</feature>
<dbReference type="InterPro" id="IPR002797">
    <property type="entry name" value="Polysacc_synth"/>
</dbReference>
<evidence type="ECO:0000313" key="7">
    <source>
        <dbReference type="EMBL" id="MDQ0158455.1"/>
    </source>
</evidence>
<evidence type="ECO:0000256" key="1">
    <source>
        <dbReference type="ARBA" id="ARBA00004651"/>
    </source>
</evidence>
<dbReference type="RefSeq" id="WP_306974152.1">
    <property type="nucleotide sequence ID" value="NZ_JAUSTQ010000001.1"/>
</dbReference>
<dbReference type="InterPro" id="IPR050833">
    <property type="entry name" value="Poly_Biosynth_Transport"/>
</dbReference>
<evidence type="ECO:0000256" key="3">
    <source>
        <dbReference type="ARBA" id="ARBA00022692"/>
    </source>
</evidence>
<dbReference type="Pfam" id="PF01943">
    <property type="entry name" value="Polysacc_synt"/>
    <property type="match status" value="1"/>
</dbReference>
<dbReference type="CDD" id="cd13124">
    <property type="entry name" value="MATE_SpoVB_like"/>
    <property type="match status" value="1"/>
</dbReference>
<comment type="subcellular location">
    <subcellularLocation>
        <location evidence="1">Cell membrane</location>
        <topology evidence="1">Multi-pass membrane protein</topology>
    </subcellularLocation>
</comment>
<feature type="transmembrane region" description="Helical" evidence="6">
    <location>
        <begin position="284"/>
        <end position="303"/>
    </location>
</feature>
<protein>
    <submittedName>
        <fullName evidence="7">PST family polysaccharide transporter</fullName>
    </submittedName>
</protein>
<feature type="transmembrane region" description="Helical" evidence="6">
    <location>
        <begin position="87"/>
        <end position="107"/>
    </location>
</feature>
<keyword evidence="8" id="KW-1185">Reference proteome</keyword>
<feature type="transmembrane region" description="Helical" evidence="6">
    <location>
        <begin position="160"/>
        <end position="178"/>
    </location>
</feature>
<organism evidence="7 8">
    <name type="scientific">Alkalibacillus salilacus</name>
    <dbReference type="NCBI Taxonomy" id="284582"/>
    <lineage>
        <taxon>Bacteria</taxon>
        <taxon>Bacillati</taxon>
        <taxon>Bacillota</taxon>
        <taxon>Bacilli</taxon>
        <taxon>Bacillales</taxon>
        <taxon>Bacillaceae</taxon>
        <taxon>Alkalibacillus</taxon>
    </lineage>
</organism>
<keyword evidence="2" id="KW-1003">Cell membrane</keyword>
<name>A0ABT9VBV7_9BACI</name>
<accession>A0ABT9VBV7</accession>
<sequence length="522" mass="57471">MSRADQWLKGTIILTIAGFIGKILGMVYRIPLQNLAGDEGLYIYQQIYPLISLALMLSIYSFPSAISHTLSYELNQNAQARLRNASAVFYLLCGTGFVMGLSLFLLAPEIIELMGDPALLSAVRMSSLLFLLIPFTAFFRGWFQAMGQPAAVAWSQITEQFIRVIGIIVATILIAQNSTSLYTLGYVASLATMVGTIVAFALLLILFKQSRFRHQLSFGLPLTVSKKLVQSLMTGMIIYSLTHILHLLLQLVDIMTMVRGLEQFGLTFEQAKVAKGVFDRGNPLIQLGLVFGSALAFAIVPAYEQVSGQVSKLDERLAFKVTWLLSLSAAGGLVVIMPWLNPLFYQSSDGTGAIQWLVMLVFILSLLMALSVMLQAYQVRLQQLIGVGLLLVLKVSLNVWLIPIYGIMGGAIASVIASLLVLILCYIAWIKQSQLTNLLPFMIKATGFVLLMVALVSLFSFGLEAIGVLQEDQRWLLSIAVVLMCGLGAVVILSIMTKSKLFNTYERQTLSQLPQIGKWFKD</sequence>
<evidence type="ECO:0000256" key="6">
    <source>
        <dbReference type="SAM" id="Phobius"/>
    </source>
</evidence>
<feature type="transmembrane region" description="Helical" evidence="6">
    <location>
        <begin position="7"/>
        <end position="27"/>
    </location>
</feature>
<evidence type="ECO:0000313" key="8">
    <source>
        <dbReference type="Proteomes" id="UP001224359"/>
    </source>
</evidence>
<feature type="transmembrane region" description="Helical" evidence="6">
    <location>
        <begin position="323"/>
        <end position="341"/>
    </location>
</feature>
<dbReference type="Proteomes" id="UP001224359">
    <property type="component" value="Unassembled WGS sequence"/>
</dbReference>
<evidence type="ECO:0000256" key="4">
    <source>
        <dbReference type="ARBA" id="ARBA00022989"/>
    </source>
</evidence>
<feature type="transmembrane region" description="Helical" evidence="6">
    <location>
        <begin position="228"/>
        <end position="249"/>
    </location>
</feature>
<feature type="transmembrane region" description="Helical" evidence="6">
    <location>
        <begin position="384"/>
        <end position="405"/>
    </location>
</feature>
<feature type="transmembrane region" description="Helical" evidence="6">
    <location>
        <begin position="353"/>
        <end position="372"/>
    </location>
</feature>
<dbReference type="PANTHER" id="PTHR30250">
    <property type="entry name" value="PST FAMILY PREDICTED COLANIC ACID TRANSPORTER"/>
    <property type="match status" value="1"/>
</dbReference>
<feature type="transmembrane region" description="Helical" evidence="6">
    <location>
        <begin position="411"/>
        <end position="429"/>
    </location>
</feature>